<organism evidence="5 6">
    <name type="scientific">Campylobacter suis</name>
    <dbReference type="NCBI Taxonomy" id="2790657"/>
    <lineage>
        <taxon>Bacteria</taxon>
        <taxon>Pseudomonadati</taxon>
        <taxon>Campylobacterota</taxon>
        <taxon>Epsilonproteobacteria</taxon>
        <taxon>Campylobacterales</taxon>
        <taxon>Campylobacteraceae</taxon>
        <taxon>Campylobacter</taxon>
    </lineage>
</organism>
<evidence type="ECO:0000259" key="4">
    <source>
        <dbReference type="PROSITE" id="PS50983"/>
    </source>
</evidence>
<dbReference type="SUPFAM" id="SSF53807">
    <property type="entry name" value="Helical backbone' metal receptor"/>
    <property type="match status" value="1"/>
</dbReference>
<keyword evidence="1 3" id="KW-0732">Signal</keyword>
<evidence type="ECO:0000256" key="1">
    <source>
        <dbReference type="ARBA" id="ARBA00022729"/>
    </source>
</evidence>
<protein>
    <submittedName>
        <fullName evidence="5">Vitamin B12-binding protein</fullName>
    </submittedName>
</protein>
<keyword evidence="6" id="KW-1185">Reference proteome</keyword>
<dbReference type="Pfam" id="PF01497">
    <property type="entry name" value="Peripla_BP_2"/>
    <property type="match status" value="1"/>
</dbReference>
<sequence length="265" mass="29470">MKKTVILLLCLLNFSFARIIALEPSGVEILYSLEAQDEIMAIAPLSNSQIWPHEKTSKLKTVGSYISPDIDKILELKPKLVLTNIFHENGLSDTLNSLGIKTLLLNANSVDEIYENINALATITEKKERAEVLIDELEQSFAKFNNKPFADKKVAIVFAISPISLLNENTLAGDILKRLGFKNVANFSTQSNISISDEQMIKLNPDFIVIIDGMGVLAEDFTQNQNFKELNAVKNSKVIAINSPLLLRATPRIKVAIDEIYKALK</sequence>
<name>A0ABN7K1J5_9BACT</name>
<comment type="caution">
    <text evidence="5">The sequence shown here is derived from an EMBL/GenBank/DDBJ whole genome shotgun (WGS) entry which is preliminary data.</text>
</comment>
<dbReference type="InterPro" id="IPR050902">
    <property type="entry name" value="ABC_Transporter_SBP"/>
</dbReference>
<feature type="domain" description="Fe/B12 periplasmic-binding" evidence="4">
    <location>
        <begin position="18"/>
        <end position="265"/>
    </location>
</feature>
<dbReference type="PANTHER" id="PTHR30535">
    <property type="entry name" value="VITAMIN B12-BINDING PROTEIN"/>
    <property type="match status" value="1"/>
</dbReference>
<gene>
    <name evidence="5" type="primary">btuF</name>
    <name evidence="5" type="ORF">LMG8286_00171</name>
</gene>
<dbReference type="InterPro" id="IPR054828">
    <property type="entry name" value="Vit_B12_bind_prot"/>
</dbReference>
<proteinExistence type="predicted"/>
<feature type="chain" id="PRO_5045272489" evidence="3">
    <location>
        <begin position="22"/>
        <end position="265"/>
    </location>
</feature>
<dbReference type="NCBIfam" id="NF038402">
    <property type="entry name" value="TroA_like"/>
    <property type="match status" value="1"/>
</dbReference>
<reference evidence="5 6" key="1">
    <citation type="submission" date="2020-11" db="EMBL/GenBank/DDBJ databases">
        <authorList>
            <person name="Peeters C."/>
        </authorList>
    </citation>
    <scope>NUCLEOTIDE SEQUENCE [LARGE SCALE GENOMIC DNA]</scope>
    <source>
        <strain evidence="5 6">LMG 8286</strain>
    </source>
</reference>
<feature type="signal peptide" evidence="3">
    <location>
        <begin position="1"/>
        <end position="21"/>
    </location>
</feature>
<dbReference type="EMBL" id="CAJHOE010000001">
    <property type="protein sequence ID" value="CAD7286340.1"/>
    <property type="molecule type" value="Genomic_DNA"/>
</dbReference>
<dbReference type="RefSeq" id="WP_230055980.1">
    <property type="nucleotide sequence ID" value="NZ_CAJHOE010000001.1"/>
</dbReference>
<evidence type="ECO:0000256" key="2">
    <source>
        <dbReference type="SAM" id="Coils"/>
    </source>
</evidence>
<dbReference type="PROSITE" id="PS50983">
    <property type="entry name" value="FE_B12_PBP"/>
    <property type="match status" value="1"/>
</dbReference>
<evidence type="ECO:0000256" key="3">
    <source>
        <dbReference type="SAM" id="SignalP"/>
    </source>
</evidence>
<dbReference type="PANTHER" id="PTHR30535:SF34">
    <property type="entry name" value="MOLYBDATE-BINDING PROTEIN MOLA"/>
    <property type="match status" value="1"/>
</dbReference>
<evidence type="ECO:0000313" key="5">
    <source>
        <dbReference type="EMBL" id="CAD7286340.1"/>
    </source>
</evidence>
<evidence type="ECO:0000313" key="6">
    <source>
        <dbReference type="Proteomes" id="UP000789359"/>
    </source>
</evidence>
<dbReference type="Gene3D" id="3.40.50.1980">
    <property type="entry name" value="Nitrogenase molybdenum iron protein domain"/>
    <property type="match status" value="2"/>
</dbReference>
<dbReference type="Proteomes" id="UP000789359">
    <property type="component" value="Unassembled WGS sequence"/>
</dbReference>
<dbReference type="InterPro" id="IPR002491">
    <property type="entry name" value="ABC_transptr_periplasmic_BD"/>
</dbReference>
<keyword evidence="2" id="KW-0175">Coiled coil</keyword>
<feature type="coiled-coil region" evidence="2">
    <location>
        <begin position="120"/>
        <end position="147"/>
    </location>
</feature>
<accession>A0ABN7K1J5</accession>